<evidence type="ECO:0000313" key="4">
    <source>
        <dbReference type="Proteomes" id="UP000519897"/>
    </source>
</evidence>
<evidence type="ECO:0000256" key="2">
    <source>
        <dbReference type="SAM" id="Phobius"/>
    </source>
</evidence>
<comment type="caution">
    <text evidence="3">The sequence shown here is derived from an EMBL/GenBank/DDBJ whole genome shotgun (WGS) entry which is preliminary data.</text>
</comment>
<keyword evidence="2" id="KW-0472">Membrane</keyword>
<sequence>MNTRIDDRGTPTHLQDPNFTRSTTPPVEKPLTPTDARQGEKGKPVFMVLVAGLLLAMVAWGAAEWYGQATEPPAEQTASPPAGPTTPANPNASPSSNP</sequence>
<organism evidence="3 4">
    <name type="scientific">Rhizobium rhizoryzae</name>
    <dbReference type="NCBI Taxonomy" id="451876"/>
    <lineage>
        <taxon>Bacteria</taxon>
        <taxon>Pseudomonadati</taxon>
        <taxon>Pseudomonadota</taxon>
        <taxon>Alphaproteobacteria</taxon>
        <taxon>Hyphomicrobiales</taxon>
        <taxon>Rhizobiaceae</taxon>
        <taxon>Rhizobium/Agrobacterium group</taxon>
        <taxon>Rhizobium</taxon>
    </lineage>
</organism>
<keyword evidence="2" id="KW-1133">Transmembrane helix</keyword>
<accession>A0A7W6PQ18</accession>
<gene>
    <name evidence="3" type="ORF">GGQ72_002164</name>
</gene>
<dbReference type="RefSeq" id="WP_165133516.1">
    <property type="nucleotide sequence ID" value="NZ_CP049250.1"/>
</dbReference>
<proteinExistence type="predicted"/>
<keyword evidence="2" id="KW-0812">Transmembrane</keyword>
<dbReference type="EMBL" id="JACIEC010000001">
    <property type="protein sequence ID" value="MBB4143665.1"/>
    <property type="molecule type" value="Genomic_DNA"/>
</dbReference>
<feature type="region of interest" description="Disordered" evidence="1">
    <location>
        <begin position="1"/>
        <end position="42"/>
    </location>
</feature>
<feature type="compositionally biased region" description="Low complexity" evidence="1">
    <location>
        <begin position="77"/>
        <end position="98"/>
    </location>
</feature>
<keyword evidence="4" id="KW-1185">Reference proteome</keyword>
<dbReference type="AlphaFoldDB" id="A0A7W6PQ18"/>
<protein>
    <submittedName>
        <fullName evidence="3">Uncharacterized protein</fullName>
    </submittedName>
</protein>
<evidence type="ECO:0000313" key="3">
    <source>
        <dbReference type="EMBL" id="MBB4143665.1"/>
    </source>
</evidence>
<name>A0A7W6PQ18_9HYPH</name>
<feature type="transmembrane region" description="Helical" evidence="2">
    <location>
        <begin position="45"/>
        <end position="63"/>
    </location>
</feature>
<reference evidence="3 4" key="1">
    <citation type="submission" date="2020-08" db="EMBL/GenBank/DDBJ databases">
        <title>Genomic Encyclopedia of Type Strains, Phase IV (KMG-IV): sequencing the most valuable type-strain genomes for metagenomic binning, comparative biology and taxonomic classification.</title>
        <authorList>
            <person name="Goeker M."/>
        </authorList>
    </citation>
    <scope>NUCLEOTIDE SEQUENCE [LARGE SCALE GENOMIC DNA]</scope>
    <source>
        <strain evidence="3 4">DSM 29514</strain>
    </source>
</reference>
<feature type="compositionally biased region" description="Polar residues" evidence="1">
    <location>
        <begin position="12"/>
        <end position="25"/>
    </location>
</feature>
<feature type="region of interest" description="Disordered" evidence="1">
    <location>
        <begin position="69"/>
        <end position="98"/>
    </location>
</feature>
<dbReference type="Proteomes" id="UP000519897">
    <property type="component" value="Unassembled WGS sequence"/>
</dbReference>
<feature type="compositionally biased region" description="Basic and acidic residues" evidence="1">
    <location>
        <begin position="1"/>
        <end position="10"/>
    </location>
</feature>
<evidence type="ECO:0000256" key="1">
    <source>
        <dbReference type="SAM" id="MobiDB-lite"/>
    </source>
</evidence>